<dbReference type="EMBL" id="CAJVPT010057097">
    <property type="protein sequence ID" value="CAG8757891.1"/>
    <property type="molecule type" value="Genomic_DNA"/>
</dbReference>
<keyword evidence="2" id="KW-1185">Reference proteome</keyword>
<evidence type="ECO:0000313" key="1">
    <source>
        <dbReference type="EMBL" id="CAG8757891.1"/>
    </source>
</evidence>
<comment type="caution">
    <text evidence="1">The sequence shown here is derived from an EMBL/GenBank/DDBJ whole genome shotgun (WGS) entry which is preliminary data.</text>
</comment>
<evidence type="ECO:0000313" key="2">
    <source>
        <dbReference type="Proteomes" id="UP000789525"/>
    </source>
</evidence>
<feature type="non-terminal residue" evidence="1">
    <location>
        <position position="1"/>
    </location>
</feature>
<sequence length="136" mass="15987">TANVFGFAIYYLAHYPDVKDRLRQEIDLFFNQNQNRSLTYDDLSNLIYCEAVIKEVSRVMTTIPFISRYSSEPDVIENIQWDADTHFLIFTPGIHLNDNYWKGPENFNADRFINIDVQKQQQNNLIMWGGGLRMCP</sequence>
<reference evidence="1" key="1">
    <citation type="submission" date="2021-06" db="EMBL/GenBank/DDBJ databases">
        <authorList>
            <person name="Kallberg Y."/>
            <person name="Tangrot J."/>
            <person name="Rosling A."/>
        </authorList>
    </citation>
    <scope>NUCLEOTIDE SEQUENCE</scope>
    <source>
        <strain evidence="1">CL356</strain>
    </source>
</reference>
<dbReference type="Proteomes" id="UP000789525">
    <property type="component" value="Unassembled WGS sequence"/>
</dbReference>
<gene>
    <name evidence="1" type="ORF">ACOLOM_LOCUS13056</name>
</gene>
<accession>A0ACA9QLM7</accession>
<name>A0ACA9QLM7_9GLOM</name>
<organism evidence="1 2">
    <name type="scientific">Acaulospora colombiana</name>
    <dbReference type="NCBI Taxonomy" id="27376"/>
    <lineage>
        <taxon>Eukaryota</taxon>
        <taxon>Fungi</taxon>
        <taxon>Fungi incertae sedis</taxon>
        <taxon>Mucoromycota</taxon>
        <taxon>Glomeromycotina</taxon>
        <taxon>Glomeromycetes</taxon>
        <taxon>Diversisporales</taxon>
        <taxon>Acaulosporaceae</taxon>
        <taxon>Acaulospora</taxon>
    </lineage>
</organism>
<proteinExistence type="predicted"/>
<feature type="non-terminal residue" evidence="1">
    <location>
        <position position="136"/>
    </location>
</feature>
<protein>
    <submittedName>
        <fullName evidence="1">13430_t:CDS:1</fullName>
    </submittedName>
</protein>